<comment type="caution">
    <text evidence="1">The sequence shown here is derived from an EMBL/GenBank/DDBJ whole genome shotgun (WGS) entry which is preliminary data.</text>
</comment>
<reference evidence="1 2" key="1">
    <citation type="journal article" date="2019" name="Sci. Rep.">
        <title>Orb-weaving spider Araneus ventricosus genome elucidates the spidroin gene catalogue.</title>
        <authorList>
            <person name="Kono N."/>
            <person name="Nakamura H."/>
            <person name="Ohtoshi R."/>
            <person name="Moran D.A.P."/>
            <person name="Shinohara A."/>
            <person name="Yoshida Y."/>
            <person name="Fujiwara M."/>
            <person name="Mori M."/>
            <person name="Tomita M."/>
            <person name="Arakawa K."/>
        </authorList>
    </citation>
    <scope>NUCLEOTIDE SEQUENCE [LARGE SCALE GENOMIC DNA]</scope>
</reference>
<organism evidence="1 2">
    <name type="scientific">Araneus ventricosus</name>
    <name type="common">Orbweaver spider</name>
    <name type="synonym">Epeira ventricosa</name>
    <dbReference type="NCBI Taxonomy" id="182803"/>
    <lineage>
        <taxon>Eukaryota</taxon>
        <taxon>Metazoa</taxon>
        <taxon>Ecdysozoa</taxon>
        <taxon>Arthropoda</taxon>
        <taxon>Chelicerata</taxon>
        <taxon>Arachnida</taxon>
        <taxon>Araneae</taxon>
        <taxon>Araneomorphae</taxon>
        <taxon>Entelegynae</taxon>
        <taxon>Araneoidea</taxon>
        <taxon>Araneidae</taxon>
        <taxon>Araneus</taxon>
    </lineage>
</organism>
<keyword evidence="2" id="KW-1185">Reference proteome</keyword>
<evidence type="ECO:0000313" key="1">
    <source>
        <dbReference type="EMBL" id="GBO19169.1"/>
    </source>
</evidence>
<dbReference type="Proteomes" id="UP000499080">
    <property type="component" value="Unassembled WGS sequence"/>
</dbReference>
<sequence length="215" mass="24802">MDQRLFPAPKLKEYLSGTRFSSDSDVKTATENWLNGQDVIYRSRVKQILDNASYVTSHSAQCSLKLTIQICISESEPLPPQTLRTFRAIVQHISRSKLWLKPPYNISQTFSFFFFINNKLGKIGTQITMFNYVKSPFYGLSEGCLSAFEDSRDEAMLSLQQLYLNRLKSQFKSTFTPYLAERGDCYKWSMLLLGVRETERMSELLMPRSKTTPPT</sequence>
<dbReference type="EMBL" id="BGPR01042665">
    <property type="protein sequence ID" value="GBO19169.1"/>
    <property type="molecule type" value="Genomic_DNA"/>
</dbReference>
<gene>
    <name evidence="1" type="ORF">AVEN_52108_1</name>
</gene>
<protein>
    <submittedName>
        <fullName evidence="1">Uncharacterized protein</fullName>
    </submittedName>
</protein>
<accession>A0A4Y2V1R9</accession>
<evidence type="ECO:0000313" key="2">
    <source>
        <dbReference type="Proteomes" id="UP000499080"/>
    </source>
</evidence>
<proteinExistence type="predicted"/>
<dbReference type="AlphaFoldDB" id="A0A4Y2V1R9"/>
<name>A0A4Y2V1R9_ARAVE</name>